<evidence type="ECO:0000313" key="2">
    <source>
        <dbReference type="WBParaSite" id="JU765_v2.g19490.t2"/>
    </source>
</evidence>
<name>A0AC34QU24_9BILA</name>
<evidence type="ECO:0000313" key="1">
    <source>
        <dbReference type="Proteomes" id="UP000887576"/>
    </source>
</evidence>
<reference evidence="2" key="1">
    <citation type="submission" date="2022-11" db="UniProtKB">
        <authorList>
            <consortium name="WormBaseParasite"/>
        </authorList>
    </citation>
    <scope>IDENTIFICATION</scope>
</reference>
<dbReference type="Proteomes" id="UP000887576">
    <property type="component" value="Unplaced"/>
</dbReference>
<proteinExistence type="predicted"/>
<sequence length="234" mass="26886">MSLSVLSRVAPARPLMSRIVIVRFASVSGAGPISAKQVPPPSNEAGFYKYERNISRNPKYSNPQQLGDTPMSRVAPARPLMSRIVVVRFASVSGAGPISAKQVPPPSNEAGFYKYERNISRNPKYSNPQQLGDTPMRFMLRRLGHAYEVYPLLFLVSAWFAMFCYVCYFSFEKVEVWLDRSQEKAPWDWERLRNNYWKQATVIFDLDGRTHKRLEIMEKLQDEMLEAAKKRGTR</sequence>
<organism evidence="1 2">
    <name type="scientific">Panagrolaimus sp. JU765</name>
    <dbReference type="NCBI Taxonomy" id="591449"/>
    <lineage>
        <taxon>Eukaryota</taxon>
        <taxon>Metazoa</taxon>
        <taxon>Ecdysozoa</taxon>
        <taxon>Nematoda</taxon>
        <taxon>Chromadorea</taxon>
        <taxon>Rhabditida</taxon>
        <taxon>Tylenchina</taxon>
        <taxon>Panagrolaimomorpha</taxon>
        <taxon>Panagrolaimoidea</taxon>
        <taxon>Panagrolaimidae</taxon>
        <taxon>Panagrolaimus</taxon>
    </lineage>
</organism>
<protein>
    <submittedName>
        <fullName evidence="2">Uncharacterized protein</fullName>
    </submittedName>
</protein>
<accession>A0AC34QU24</accession>
<dbReference type="WBParaSite" id="JU765_v2.g19490.t2">
    <property type="protein sequence ID" value="JU765_v2.g19490.t2"/>
    <property type="gene ID" value="JU765_v2.g19490"/>
</dbReference>